<dbReference type="GO" id="GO:0008270">
    <property type="term" value="F:zinc ion binding"/>
    <property type="evidence" value="ECO:0007669"/>
    <property type="project" value="UniProtKB-KW"/>
</dbReference>
<dbReference type="OrthoDB" id="1934635at2759"/>
<feature type="compositionally biased region" description="Basic and acidic residues" evidence="2">
    <location>
        <begin position="79"/>
        <end position="90"/>
    </location>
</feature>
<reference evidence="5" key="1">
    <citation type="journal article" date="2015" name="Nat. Plants">
        <title>Genome expansion of Arabis alpina linked with retrotransposition and reduced symmetric DNA methylation.</title>
        <authorList>
            <person name="Willing E.M."/>
            <person name="Rawat V."/>
            <person name="Mandakova T."/>
            <person name="Maumus F."/>
            <person name="James G.V."/>
            <person name="Nordstroem K.J."/>
            <person name="Becker C."/>
            <person name="Warthmann N."/>
            <person name="Chica C."/>
            <person name="Szarzynska B."/>
            <person name="Zytnicki M."/>
            <person name="Albani M.C."/>
            <person name="Kiefer C."/>
            <person name="Bergonzi S."/>
            <person name="Castaings L."/>
            <person name="Mateos J.L."/>
            <person name="Berns M.C."/>
            <person name="Bujdoso N."/>
            <person name="Piofczyk T."/>
            <person name="de Lorenzo L."/>
            <person name="Barrero-Sicilia C."/>
            <person name="Mateos I."/>
            <person name="Piednoel M."/>
            <person name="Hagmann J."/>
            <person name="Chen-Min-Tao R."/>
            <person name="Iglesias-Fernandez R."/>
            <person name="Schuster S.C."/>
            <person name="Alonso-Blanco C."/>
            <person name="Roudier F."/>
            <person name="Carbonero P."/>
            <person name="Paz-Ares J."/>
            <person name="Davis S.J."/>
            <person name="Pecinka A."/>
            <person name="Quesneville H."/>
            <person name="Colot V."/>
            <person name="Lysak M.A."/>
            <person name="Weigel D."/>
            <person name="Coupland G."/>
            <person name="Schneeberger K."/>
        </authorList>
    </citation>
    <scope>NUCLEOTIDE SEQUENCE [LARGE SCALE GENOMIC DNA]</scope>
    <source>
        <strain evidence="5">cv. Pajares</strain>
    </source>
</reference>
<dbReference type="GO" id="GO:0003676">
    <property type="term" value="F:nucleic acid binding"/>
    <property type="evidence" value="ECO:0007669"/>
    <property type="project" value="InterPro"/>
</dbReference>
<dbReference type="eggNOG" id="KOG0017">
    <property type="taxonomic scope" value="Eukaryota"/>
</dbReference>
<dbReference type="SUPFAM" id="SSF57756">
    <property type="entry name" value="Retrovirus zinc finger-like domains"/>
    <property type="match status" value="1"/>
</dbReference>
<dbReference type="PROSITE" id="PS50158">
    <property type="entry name" value="ZF_CCHC"/>
    <property type="match status" value="1"/>
</dbReference>
<dbReference type="InterPro" id="IPR021109">
    <property type="entry name" value="Peptidase_aspartic_dom_sf"/>
</dbReference>
<evidence type="ECO:0000313" key="5">
    <source>
        <dbReference type="Proteomes" id="UP000029120"/>
    </source>
</evidence>
<evidence type="ECO:0000256" key="1">
    <source>
        <dbReference type="PROSITE-ProRule" id="PRU00047"/>
    </source>
</evidence>
<keyword evidence="5" id="KW-1185">Reference proteome</keyword>
<keyword evidence="1" id="KW-0479">Metal-binding</keyword>
<dbReference type="Proteomes" id="UP000029120">
    <property type="component" value="Chromosome 2"/>
</dbReference>
<sequence length="553" mass="64126">MPPRRHLNRKEVREPVNDWNELRQTLLAIQENIQATIHESIHEVVELFQLRDQCRRRSRRGSDVESEDDVNPFAGYRSRRGDNESDMYKERNDRHWESGFKVEIPEFHGSVRGEELLDWLVAVEEAMEFKQVPGYRKVALVATKFRGKAASWWLLVKATRSRAGKEKIRSWEKLQRLLKETFLPYNFDRTMFTRFQNLRQGSHSVNDYVEEFSLLFTRNEIFDSEMQLVSRFIGGRRPQVQNAMSQFDPVTVAEAHRRDVAFEQQFQYASESWNSGGVQNGNQSGSWTEPATIKAGGKEIAENNANTKLQSGLGGDDQALRRSTRPNVLCCYSCGEVGHRQTACPNQTRRGLLTDDVRWDTNELFEPDGDDEVVNNMLEDHNHGDQGNMLMLRHVCLSPITIEEPWLQTHIFQSTCTVQGKVCRFVIDSGSSSNVISEEAVNKLGLVREAHPSPYKLTWLKTGTEIRVTHRCLVSLSIGPFYKDKIYCDIAPMDVSHILLGRPWQYDRSVLHDGRRNTHAFVFENRRIILFQHYHVLRHSLKHVLKQEKLQQF</sequence>
<dbReference type="OMA" id="MLRHVCL"/>
<dbReference type="Pfam" id="PF13650">
    <property type="entry name" value="Asp_protease_2"/>
    <property type="match status" value="1"/>
</dbReference>
<dbReference type="InterPro" id="IPR036875">
    <property type="entry name" value="Znf_CCHC_sf"/>
</dbReference>
<gene>
    <name evidence="4" type="ordered locus">AALP_Aa2g183700</name>
</gene>
<keyword evidence="1" id="KW-0862">Zinc</keyword>
<dbReference type="EMBL" id="CM002870">
    <property type="protein sequence ID" value="KFK41880.1"/>
    <property type="molecule type" value="Genomic_DNA"/>
</dbReference>
<dbReference type="AlphaFoldDB" id="A0A087HIC8"/>
<dbReference type="InterPro" id="IPR005162">
    <property type="entry name" value="Retrotrans_gag_dom"/>
</dbReference>
<accession>A0A087HIC8</accession>
<evidence type="ECO:0000259" key="3">
    <source>
        <dbReference type="PROSITE" id="PS50158"/>
    </source>
</evidence>
<dbReference type="PANTHER" id="PTHR35046:SF18">
    <property type="entry name" value="RNA-DIRECTED DNA POLYMERASE"/>
    <property type="match status" value="1"/>
</dbReference>
<dbReference type="Gene3D" id="2.40.70.10">
    <property type="entry name" value="Acid Proteases"/>
    <property type="match status" value="1"/>
</dbReference>
<feature type="domain" description="CCHC-type" evidence="3">
    <location>
        <begin position="331"/>
        <end position="346"/>
    </location>
</feature>
<dbReference type="PANTHER" id="PTHR35046">
    <property type="entry name" value="ZINC KNUCKLE (CCHC-TYPE) FAMILY PROTEIN"/>
    <property type="match status" value="1"/>
</dbReference>
<dbReference type="Gramene" id="KFK41880">
    <property type="protein sequence ID" value="KFK41880"/>
    <property type="gene ID" value="AALP_AA2G183700"/>
</dbReference>
<name>A0A087HIC8_ARAAL</name>
<keyword evidence="1" id="KW-0863">Zinc-finger</keyword>
<dbReference type="SUPFAM" id="SSF50630">
    <property type="entry name" value="Acid proteases"/>
    <property type="match status" value="1"/>
</dbReference>
<dbReference type="InterPro" id="IPR001878">
    <property type="entry name" value="Znf_CCHC"/>
</dbReference>
<dbReference type="Pfam" id="PF03732">
    <property type="entry name" value="Retrotrans_gag"/>
    <property type="match status" value="1"/>
</dbReference>
<dbReference type="CDD" id="cd00303">
    <property type="entry name" value="retropepsin_like"/>
    <property type="match status" value="1"/>
</dbReference>
<organism evidence="4 5">
    <name type="scientific">Arabis alpina</name>
    <name type="common">Alpine rock-cress</name>
    <dbReference type="NCBI Taxonomy" id="50452"/>
    <lineage>
        <taxon>Eukaryota</taxon>
        <taxon>Viridiplantae</taxon>
        <taxon>Streptophyta</taxon>
        <taxon>Embryophyta</taxon>
        <taxon>Tracheophyta</taxon>
        <taxon>Spermatophyta</taxon>
        <taxon>Magnoliopsida</taxon>
        <taxon>eudicotyledons</taxon>
        <taxon>Gunneridae</taxon>
        <taxon>Pentapetalae</taxon>
        <taxon>rosids</taxon>
        <taxon>malvids</taxon>
        <taxon>Brassicales</taxon>
        <taxon>Brassicaceae</taxon>
        <taxon>Arabideae</taxon>
        <taxon>Arabis</taxon>
    </lineage>
</organism>
<evidence type="ECO:0000313" key="4">
    <source>
        <dbReference type="EMBL" id="KFK41880.1"/>
    </source>
</evidence>
<protein>
    <recommendedName>
        <fullName evidence="3">CCHC-type domain-containing protein</fullName>
    </recommendedName>
</protein>
<evidence type="ECO:0000256" key="2">
    <source>
        <dbReference type="SAM" id="MobiDB-lite"/>
    </source>
</evidence>
<feature type="region of interest" description="Disordered" evidence="2">
    <location>
        <begin position="59"/>
        <end position="90"/>
    </location>
</feature>
<proteinExistence type="predicted"/>